<organism evidence="10 11">
    <name type="scientific">Candidatus Taenaricola geysiri</name>
    <dbReference type="NCBI Taxonomy" id="1974752"/>
    <lineage>
        <taxon>Bacteria</taxon>
        <taxon>Pseudomonadati</taxon>
        <taxon>Candidatus Omnitrophota</taxon>
        <taxon>Candidatus Taenaricola</taxon>
    </lineage>
</organism>
<evidence type="ECO:0000256" key="7">
    <source>
        <dbReference type="ARBA" id="ARBA00023160"/>
    </source>
</evidence>
<evidence type="ECO:0000259" key="9">
    <source>
        <dbReference type="Pfam" id="PF01648"/>
    </source>
</evidence>
<comment type="catalytic activity">
    <reaction evidence="8">
        <text>apo-[ACP] + CoA = holo-[ACP] + adenosine 3',5'-bisphosphate + H(+)</text>
        <dbReference type="Rhea" id="RHEA:12068"/>
        <dbReference type="Rhea" id="RHEA-COMP:9685"/>
        <dbReference type="Rhea" id="RHEA-COMP:9690"/>
        <dbReference type="ChEBI" id="CHEBI:15378"/>
        <dbReference type="ChEBI" id="CHEBI:29999"/>
        <dbReference type="ChEBI" id="CHEBI:57287"/>
        <dbReference type="ChEBI" id="CHEBI:58343"/>
        <dbReference type="ChEBI" id="CHEBI:64479"/>
        <dbReference type="EC" id="2.7.8.7"/>
    </reaction>
</comment>
<dbReference type="GO" id="GO:0006633">
    <property type="term" value="P:fatty acid biosynthetic process"/>
    <property type="evidence" value="ECO:0007669"/>
    <property type="project" value="UniProtKB-UniRule"/>
</dbReference>
<evidence type="ECO:0000313" key="10">
    <source>
        <dbReference type="EMBL" id="PIW66943.1"/>
    </source>
</evidence>
<dbReference type="Gene3D" id="3.90.470.20">
    <property type="entry name" value="4'-phosphopantetheinyl transferase domain"/>
    <property type="match status" value="1"/>
</dbReference>
<dbReference type="Proteomes" id="UP000231267">
    <property type="component" value="Unassembled WGS sequence"/>
</dbReference>
<keyword evidence="2 8" id="KW-0808">Transferase</keyword>
<proteinExistence type="inferred from homology"/>
<dbReference type="GO" id="GO:0000287">
    <property type="term" value="F:magnesium ion binding"/>
    <property type="evidence" value="ECO:0007669"/>
    <property type="project" value="UniProtKB-UniRule"/>
</dbReference>
<evidence type="ECO:0000256" key="4">
    <source>
        <dbReference type="ARBA" id="ARBA00022832"/>
    </source>
</evidence>
<comment type="similarity">
    <text evidence="8">Belongs to the P-Pant transferase superfamily. AcpS family.</text>
</comment>
<dbReference type="EMBL" id="PFGP01000017">
    <property type="protein sequence ID" value="PIW66943.1"/>
    <property type="molecule type" value="Genomic_DNA"/>
</dbReference>
<protein>
    <recommendedName>
        <fullName evidence="8">Holo-[acyl-carrier-protein] synthase</fullName>
        <shortName evidence="8">Holo-ACP synthase</shortName>
        <ecNumber evidence="8">2.7.8.7</ecNumber>
    </recommendedName>
    <alternativeName>
        <fullName evidence="8">4'-phosphopantetheinyl transferase AcpS</fullName>
    </alternativeName>
</protein>
<feature type="binding site" evidence="8">
    <location>
        <position position="56"/>
    </location>
    <ligand>
        <name>Mg(2+)</name>
        <dbReference type="ChEBI" id="CHEBI:18420"/>
    </ligand>
</feature>
<evidence type="ECO:0000256" key="1">
    <source>
        <dbReference type="ARBA" id="ARBA00022516"/>
    </source>
</evidence>
<comment type="function">
    <text evidence="8">Transfers the 4'-phosphopantetheine moiety from coenzyme A to a Ser of acyl-carrier-protein.</text>
</comment>
<keyword evidence="5 8" id="KW-0460">Magnesium</keyword>
<evidence type="ECO:0000256" key="2">
    <source>
        <dbReference type="ARBA" id="ARBA00022679"/>
    </source>
</evidence>
<dbReference type="InterPro" id="IPR037143">
    <property type="entry name" value="4-PPantetheinyl_Trfase_dom_sf"/>
</dbReference>
<dbReference type="Pfam" id="PF01648">
    <property type="entry name" value="ACPS"/>
    <property type="match status" value="1"/>
</dbReference>
<keyword evidence="3 8" id="KW-0479">Metal-binding</keyword>
<dbReference type="GO" id="GO:0005737">
    <property type="term" value="C:cytoplasm"/>
    <property type="evidence" value="ECO:0007669"/>
    <property type="project" value="UniProtKB-SubCell"/>
</dbReference>
<keyword evidence="7 8" id="KW-0275">Fatty acid biosynthesis</keyword>
<dbReference type="GO" id="GO:0008897">
    <property type="term" value="F:holo-[acyl-carrier-protein] synthase activity"/>
    <property type="evidence" value="ECO:0007669"/>
    <property type="project" value="UniProtKB-UniRule"/>
</dbReference>
<evidence type="ECO:0000256" key="6">
    <source>
        <dbReference type="ARBA" id="ARBA00023098"/>
    </source>
</evidence>
<comment type="cofactor">
    <cofactor evidence="8">
        <name>Mg(2+)</name>
        <dbReference type="ChEBI" id="CHEBI:18420"/>
    </cofactor>
</comment>
<dbReference type="NCBIfam" id="TIGR00516">
    <property type="entry name" value="acpS"/>
    <property type="match status" value="1"/>
</dbReference>
<sequence length="128" mass="14246">MVGTGVDIVEISRIKQAAKKWSARFLKRIFTPNELAYANGKPLPYQHLAARFAAKEAVLKAIGDSTIHRIEWVHVEILNDEHGKPVVNLSGQAKKIKQEKNISDIIISMSHTRTYAVANAIMIKNGKS</sequence>
<name>A0A2J0LMZ3_9BACT</name>
<feature type="domain" description="4'-phosphopantetheinyl transferase" evidence="9">
    <location>
        <begin position="4"/>
        <end position="100"/>
    </location>
</feature>
<gene>
    <name evidence="8 10" type="primary">acpS</name>
    <name evidence="10" type="ORF">COW11_00695</name>
</gene>
<comment type="caution">
    <text evidence="10">The sequence shown here is derived from an EMBL/GenBank/DDBJ whole genome shotgun (WGS) entry which is preliminary data.</text>
</comment>
<evidence type="ECO:0000313" key="11">
    <source>
        <dbReference type="Proteomes" id="UP000231267"/>
    </source>
</evidence>
<dbReference type="InterPro" id="IPR008278">
    <property type="entry name" value="4-PPantetheinyl_Trfase_dom"/>
</dbReference>
<evidence type="ECO:0000256" key="5">
    <source>
        <dbReference type="ARBA" id="ARBA00022842"/>
    </source>
</evidence>
<reference evidence="10 11" key="1">
    <citation type="submission" date="2017-09" db="EMBL/GenBank/DDBJ databases">
        <title>Depth-based differentiation of microbial function through sediment-hosted aquifers and enrichment of novel symbionts in the deep terrestrial subsurface.</title>
        <authorList>
            <person name="Probst A.J."/>
            <person name="Ladd B."/>
            <person name="Jarett J.K."/>
            <person name="Geller-Mcgrath D.E."/>
            <person name="Sieber C.M."/>
            <person name="Emerson J.B."/>
            <person name="Anantharaman K."/>
            <person name="Thomas B.C."/>
            <person name="Malmstrom R."/>
            <person name="Stieglmeier M."/>
            <person name="Klingl A."/>
            <person name="Woyke T."/>
            <person name="Ryan C.M."/>
            <person name="Banfield J.F."/>
        </authorList>
    </citation>
    <scope>NUCLEOTIDE SEQUENCE [LARGE SCALE GENOMIC DNA]</scope>
    <source>
        <strain evidence="10">CG12_big_fil_rev_8_21_14_0_65_43_15</strain>
    </source>
</reference>
<dbReference type="EC" id="2.7.8.7" evidence="8"/>
<dbReference type="InterPro" id="IPR002582">
    <property type="entry name" value="ACPS"/>
</dbReference>
<accession>A0A2J0LMZ3</accession>
<keyword evidence="1 8" id="KW-0444">Lipid biosynthesis</keyword>
<dbReference type="HAMAP" id="MF_00101">
    <property type="entry name" value="AcpS"/>
    <property type="match status" value="1"/>
</dbReference>
<dbReference type="NCBIfam" id="TIGR00556">
    <property type="entry name" value="pantethn_trn"/>
    <property type="match status" value="1"/>
</dbReference>
<keyword evidence="4 8" id="KW-0276">Fatty acid metabolism</keyword>
<evidence type="ECO:0000256" key="8">
    <source>
        <dbReference type="HAMAP-Rule" id="MF_00101"/>
    </source>
</evidence>
<dbReference type="InterPro" id="IPR004568">
    <property type="entry name" value="Ppantetheine-prot_Trfase_dom"/>
</dbReference>
<evidence type="ECO:0000256" key="3">
    <source>
        <dbReference type="ARBA" id="ARBA00022723"/>
    </source>
</evidence>
<keyword evidence="8" id="KW-0963">Cytoplasm</keyword>
<keyword evidence="6 8" id="KW-0443">Lipid metabolism</keyword>
<comment type="subcellular location">
    <subcellularLocation>
        <location evidence="8">Cytoplasm</location>
    </subcellularLocation>
</comment>
<feature type="binding site" evidence="8">
    <location>
        <position position="7"/>
    </location>
    <ligand>
        <name>Mg(2+)</name>
        <dbReference type="ChEBI" id="CHEBI:18420"/>
    </ligand>
</feature>
<dbReference type="AlphaFoldDB" id="A0A2J0LMZ3"/>
<dbReference type="SUPFAM" id="SSF56214">
    <property type="entry name" value="4'-phosphopantetheinyl transferase"/>
    <property type="match status" value="1"/>
</dbReference>